<feature type="non-terminal residue" evidence="1">
    <location>
        <position position="145"/>
    </location>
</feature>
<proteinExistence type="predicted"/>
<protein>
    <submittedName>
        <fullName evidence="1">8806_t:CDS:1</fullName>
    </submittedName>
</protein>
<sequence length="145" mass="16461">MSILKPGESYYVTIDDDFVKHRINKAPLDGVKEGVWFFKTNPKTAKSEGGFNGQVRLTPEGTIYFDSLNKNDRKDFHLKLSQELTDAIPDRLVHITTNEKTEIDTSVFQKQIIISINIQQERSVSSAHFDLDTLIKFKSITVIGS</sequence>
<comment type="caution">
    <text evidence="1">The sequence shown here is derived from an EMBL/GenBank/DDBJ whole genome shotgun (WGS) entry which is preliminary data.</text>
</comment>
<dbReference type="Proteomes" id="UP000789375">
    <property type="component" value="Unassembled WGS sequence"/>
</dbReference>
<accession>A0A9N9IW64</accession>
<dbReference type="EMBL" id="CAJVPP010025810">
    <property type="protein sequence ID" value="CAG8752487.1"/>
    <property type="molecule type" value="Genomic_DNA"/>
</dbReference>
<feature type="non-terminal residue" evidence="1">
    <location>
        <position position="1"/>
    </location>
</feature>
<evidence type="ECO:0000313" key="2">
    <source>
        <dbReference type="Proteomes" id="UP000789375"/>
    </source>
</evidence>
<organism evidence="1 2">
    <name type="scientific">Funneliformis mosseae</name>
    <name type="common">Endomycorrhizal fungus</name>
    <name type="synonym">Glomus mosseae</name>
    <dbReference type="NCBI Taxonomy" id="27381"/>
    <lineage>
        <taxon>Eukaryota</taxon>
        <taxon>Fungi</taxon>
        <taxon>Fungi incertae sedis</taxon>
        <taxon>Mucoromycota</taxon>
        <taxon>Glomeromycotina</taxon>
        <taxon>Glomeromycetes</taxon>
        <taxon>Glomerales</taxon>
        <taxon>Glomeraceae</taxon>
        <taxon>Funneliformis</taxon>
    </lineage>
</organism>
<name>A0A9N9IW64_FUNMO</name>
<reference evidence="1" key="1">
    <citation type="submission" date="2021-06" db="EMBL/GenBank/DDBJ databases">
        <authorList>
            <person name="Kallberg Y."/>
            <person name="Tangrot J."/>
            <person name="Rosling A."/>
        </authorList>
    </citation>
    <scope>NUCLEOTIDE SEQUENCE</scope>
    <source>
        <strain evidence="1">87-6 pot B 2015</strain>
    </source>
</reference>
<gene>
    <name evidence="1" type="ORF">FMOSSE_LOCUS16730</name>
</gene>
<evidence type="ECO:0000313" key="1">
    <source>
        <dbReference type="EMBL" id="CAG8752487.1"/>
    </source>
</evidence>
<dbReference type="AlphaFoldDB" id="A0A9N9IW64"/>
<keyword evidence="2" id="KW-1185">Reference proteome</keyword>